<name>A0A8H5CVB7_9AGAR</name>
<organism evidence="2 3">
    <name type="scientific">Leucocoprinus leucothites</name>
    <dbReference type="NCBI Taxonomy" id="201217"/>
    <lineage>
        <taxon>Eukaryota</taxon>
        <taxon>Fungi</taxon>
        <taxon>Dikarya</taxon>
        <taxon>Basidiomycota</taxon>
        <taxon>Agaricomycotina</taxon>
        <taxon>Agaricomycetes</taxon>
        <taxon>Agaricomycetidae</taxon>
        <taxon>Agaricales</taxon>
        <taxon>Agaricineae</taxon>
        <taxon>Agaricaceae</taxon>
        <taxon>Leucocoprinus</taxon>
    </lineage>
</organism>
<dbReference type="GO" id="GO:0005524">
    <property type="term" value="F:ATP binding"/>
    <property type="evidence" value="ECO:0007669"/>
    <property type="project" value="InterPro"/>
</dbReference>
<dbReference type="InterPro" id="IPR027417">
    <property type="entry name" value="P-loop_NTPase"/>
</dbReference>
<reference evidence="2 3" key="1">
    <citation type="journal article" date="2020" name="ISME J.">
        <title>Uncovering the hidden diversity of litter-decomposition mechanisms in mushroom-forming fungi.</title>
        <authorList>
            <person name="Floudas D."/>
            <person name="Bentzer J."/>
            <person name="Ahren D."/>
            <person name="Johansson T."/>
            <person name="Persson P."/>
            <person name="Tunlid A."/>
        </authorList>
    </citation>
    <scope>NUCLEOTIDE SEQUENCE [LARGE SCALE GENOMIC DNA]</scope>
    <source>
        <strain evidence="2 3">CBS 146.42</strain>
    </source>
</reference>
<dbReference type="EMBL" id="JAACJO010000023">
    <property type="protein sequence ID" value="KAF5347738.1"/>
    <property type="molecule type" value="Genomic_DNA"/>
</dbReference>
<evidence type="ECO:0000313" key="3">
    <source>
        <dbReference type="Proteomes" id="UP000559027"/>
    </source>
</evidence>
<accession>A0A8H5CVB7</accession>
<dbReference type="InterPro" id="IPR003439">
    <property type="entry name" value="ABC_transporter-like_ATP-bd"/>
</dbReference>
<dbReference type="Gene3D" id="3.40.50.300">
    <property type="entry name" value="P-loop containing nucleotide triphosphate hydrolases"/>
    <property type="match status" value="1"/>
</dbReference>
<dbReference type="Proteomes" id="UP000559027">
    <property type="component" value="Unassembled WGS sequence"/>
</dbReference>
<keyword evidence="3" id="KW-1185">Reference proteome</keyword>
<dbReference type="GO" id="GO:0016887">
    <property type="term" value="F:ATP hydrolysis activity"/>
    <property type="evidence" value="ECO:0007669"/>
    <property type="project" value="InterPro"/>
</dbReference>
<evidence type="ECO:0000313" key="2">
    <source>
        <dbReference type="EMBL" id="KAF5347738.1"/>
    </source>
</evidence>
<dbReference type="PANTHER" id="PTHR24221">
    <property type="entry name" value="ATP-BINDING CASSETTE SUB-FAMILY B"/>
    <property type="match status" value="1"/>
</dbReference>
<dbReference type="AlphaFoldDB" id="A0A8H5CVB7"/>
<proteinExistence type="predicted"/>
<comment type="caution">
    <text evidence="2">The sequence shown here is derived from an EMBL/GenBank/DDBJ whole genome shotgun (WGS) entry which is preliminary data.</text>
</comment>
<dbReference type="Pfam" id="PF00005">
    <property type="entry name" value="ABC_tran"/>
    <property type="match status" value="1"/>
</dbReference>
<dbReference type="SUPFAM" id="SSF52540">
    <property type="entry name" value="P-loop containing nucleoside triphosphate hydrolases"/>
    <property type="match status" value="1"/>
</dbReference>
<feature type="domain" description="ABC transporter" evidence="1">
    <location>
        <begin position="62"/>
        <end position="138"/>
    </location>
</feature>
<dbReference type="OrthoDB" id="6500128at2759"/>
<sequence>MALLKLWAAMVGGRDMGSIQAAENPNLRSALLRVGTDEVISSPTTMKTIIMMERHSYTLESSHQAYNFVSVFTLSSCYYFPNWEVSPNFQADQLLALSGFNLETAAGNKGSQLSGRQRQRIAIARALIRNPRILLLDKDTSALDSASDKVVQAALDKGAKGRIIIAVVHQLSYSTTQDADKV</sequence>
<dbReference type="InterPro" id="IPR039421">
    <property type="entry name" value="Type_1_exporter"/>
</dbReference>
<evidence type="ECO:0000259" key="1">
    <source>
        <dbReference type="Pfam" id="PF00005"/>
    </source>
</evidence>
<dbReference type="GO" id="GO:0042626">
    <property type="term" value="F:ATPase-coupled transmembrane transporter activity"/>
    <property type="evidence" value="ECO:0007669"/>
    <property type="project" value="TreeGrafter"/>
</dbReference>
<dbReference type="PANTHER" id="PTHR24221:SF503">
    <property type="entry name" value="MITOCHONDRIAL POTASSIUM CHANNEL ATP-BINDING SUBUNIT"/>
    <property type="match status" value="1"/>
</dbReference>
<dbReference type="GO" id="GO:0016020">
    <property type="term" value="C:membrane"/>
    <property type="evidence" value="ECO:0007669"/>
    <property type="project" value="TreeGrafter"/>
</dbReference>
<gene>
    <name evidence="2" type="ORF">D9756_010245</name>
</gene>
<protein>
    <recommendedName>
        <fullName evidence="1">ABC transporter domain-containing protein</fullName>
    </recommendedName>
</protein>